<proteinExistence type="predicted"/>
<reference evidence="1 2" key="1">
    <citation type="submission" date="2018-02" db="EMBL/GenBank/DDBJ databases">
        <title>Genomic Encyclopedia of Archaeal and Bacterial Type Strains, Phase II (KMG-II): from individual species to whole genera.</title>
        <authorList>
            <person name="Goeker M."/>
        </authorList>
    </citation>
    <scope>NUCLEOTIDE SEQUENCE [LARGE SCALE GENOMIC DNA]</scope>
    <source>
        <strain evidence="1 2">YU 961-1</strain>
    </source>
</reference>
<evidence type="ECO:0000313" key="2">
    <source>
        <dbReference type="Proteomes" id="UP000239203"/>
    </source>
</evidence>
<name>A0A2S6GKA6_9PSEU</name>
<comment type="caution">
    <text evidence="1">The sequence shown here is derived from an EMBL/GenBank/DDBJ whole genome shotgun (WGS) entry which is preliminary data.</text>
</comment>
<dbReference type="EMBL" id="PTIX01000013">
    <property type="protein sequence ID" value="PPK65645.1"/>
    <property type="molecule type" value="Genomic_DNA"/>
</dbReference>
<organism evidence="1 2">
    <name type="scientific">Actinokineospora auranticolor</name>
    <dbReference type="NCBI Taxonomy" id="155976"/>
    <lineage>
        <taxon>Bacteria</taxon>
        <taxon>Bacillati</taxon>
        <taxon>Actinomycetota</taxon>
        <taxon>Actinomycetes</taxon>
        <taxon>Pseudonocardiales</taxon>
        <taxon>Pseudonocardiaceae</taxon>
        <taxon>Actinokineospora</taxon>
    </lineage>
</organism>
<dbReference type="AlphaFoldDB" id="A0A2S6GKA6"/>
<sequence length="55" mass="6118">MVAGKPEDMIIGAREIAGHDETSASRLEMAQRLVRETLDADHGAMELDLRMYRGC</sequence>
<dbReference type="RefSeq" id="WP_181043675.1">
    <property type="nucleotide sequence ID" value="NZ_CP154825.1"/>
</dbReference>
<evidence type="ECO:0000313" key="1">
    <source>
        <dbReference type="EMBL" id="PPK65645.1"/>
    </source>
</evidence>
<gene>
    <name evidence="1" type="ORF">CLV40_113129</name>
</gene>
<protein>
    <submittedName>
        <fullName evidence="1">Uncharacterized protein</fullName>
    </submittedName>
</protein>
<dbReference type="Proteomes" id="UP000239203">
    <property type="component" value="Unassembled WGS sequence"/>
</dbReference>
<accession>A0A2S6GKA6</accession>
<keyword evidence="2" id="KW-1185">Reference proteome</keyword>